<dbReference type="HOGENOM" id="CLU_074745_0_0_2"/>
<evidence type="ECO:0000313" key="2">
    <source>
        <dbReference type="Proteomes" id="UP000005233"/>
    </source>
</evidence>
<proteinExistence type="predicted"/>
<dbReference type="PANTHER" id="PTHR35866">
    <property type="entry name" value="PUTATIVE-RELATED"/>
    <property type="match status" value="1"/>
</dbReference>
<keyword evidence="2" id="KW-1185">Reference proteome</keyword>
<sequence>MEPRKAIERLKAADVGLIAREVSRAGFRCKRCGKCCSGRFGDNTVTVFPSEMRAIMGATGLDWLDIAVPHESRDFDEEGYCHTFEWALRKKGNGDCIFLEDGRCMIYECRPFICRTYPFRLDIARMEVESYECDGLGSGGMDEASARSMAEALIQRAIVEASEAVSLLEKYEPFRPGKPIQGHRPIYIVHDSEGSRKVQKNDDGAFSFI</sequence>
<dbReference type="PANTHER" id="PTHR35866:SF2">
    <property type="entry name" value="YKGJ FAMILY CYSTEINE CLUSTER PROTEIN"/>
    <property type="match status" value="1"/>
</dbReference>
<dbReference type="eggNOG" id="arCOG02579">
    <property type="taxonomic scope" value="Archaea"/>
</dbReference>
<dbReference type="GeneID" id="11970646"/>
<dbReference type="InterPro" id="IPR005358">
    <property type="entry name" value="Puta_zinc/iron-chelating_dom"/>
</dbReference>
<protein>
    <submittedName>
        <fullName evidence="1">Fe-S-cluster oxidoreductase</fullName>
    </submittedName>
</protein>
<evidence type="ECO:0000313" key="1">
    <source>
        <dbReference type="EMBL" id="AFC99515.1"/>
    </source>
</evidence>
<reference evidence="1 2" key="1">
    <citation type="journal article" date="2012" name="J. Bacteriol.">
        <title>Complete genome sequence of a thermophilic methanogen, Methanocella conradii HZ254, isolated from Chinese rice field soil.</title>
        <authorList>
            <person name="Lu Z."/>
            <person name="Lu Y."/>
        </authorList>
    </citation>
    <scope>NUCLEOTIDE SEQUENCE [LARGE SCALE GENOMIC DNA]</scope>
    <source>
        <strain evidence="2">DSM 24694 / JCM 17849 / CGMCC 1.5162 / HZ254</strain>
    </source>
</reference>
<dbReference type="Proteomes" id="UP000005233">
    <property type="component" value="Chromosome"/>
</dbReference>
<dbReference type="EMBL" id="CP003243">
    <property type="protein sequence ID" value="AFC99515.1"/>
    <property type="molecule type" value="Genomic_DNA"/>
</dbReference>
<dbReference type="AlphaFoldDB" id="H8I997"/>
<dbReference type="Pfam" id="PF03692">
    <property type="entry name" value="CxxCxxCC"/>
    <property type="match status" value="1"/>
</dbReference>
<dbReference type="OrthoDB" id="36424at2157"/>
<dbReference type="RefSeq" id="WP_014405354.1">
    <property type="nucleotide sequence ID" value="NC_017034.1"/>
</dbReference>
<accession>H8I997</accession>
<dbReference type="KEGG" id="mez:Mtc_0751"/>
<dbReference type="STRING" id="1041930.Mtc_0751"/>
<gene>
    <name evidence="1" type="ordered locus">Mtc_0751</name>
</gene>
<organism evidence="1 2">
    <name type="scientific">Methanocella conradii (strain DSM 24694 / JCM 17849 / CGMCC 1.5162 / HZ254)</name>
    <dbReference type="NCBI Taxonomy" id="1041930"/>
    <lineage>
        <taxon>Archaea</taxon>
        <taxon>Methanobacteriati</taxon>
        <taxon>Methanobacteriota</taxon>
        <taxon>Stenosarchaea group</taxon>
        <taxon>Methanomicrobia</taxon>
        <taxon>Methanocellales</taxon>
        <taxon>Methanocellaceae</taxon>
        <taxon>Methanocella</taxon>
    </lineage>
</organism>
<name>H8I997_METCZ</name>